<gene>
    <name evidence="1" type="ORF">PMAYCL1PPCAC_16697</name>
</gene>
<keyword evidence="2" id="KW-1185">Reference proteome</keyword>
<comment type="caution">
    <text evidence="1">The sequence shown here is derived from an EMBL/GenBank/DDBJ whole genome shotgun (WGS) entry which is preliminary data.</text>
</comment>
<evidence type="ECO:0000313" key="1">
    <source>
        <dbReference type="EMBL" id="GMR46502.1"/>
    </source>
</evidence>
<feature type="non-terminal residue" evidence="1">
    <location>
        <position position="136"/>
    </location>
</feature>
<protein>
    <submittedName>
        <fullName evidence="1">Uncharacterized protein</fullName>
    </submittedName>
</protein>
<accession>A0AAN5CL81</accession>
<name>A0AAN5CL81_9BILA</name>
<evidence type="ECO:0000313" key="2">
    <source>
        <dbReference type="Proteomes" id="UP001328107"/>
    </source>
</evidence>
<dbReference type="EMBL" id="BTRK01000004">
    <property type="protein sequence ID" value="GMR46502.1"/>
    <property type="molecule type" value="Genomic_DNA"/>
</dbReference>
<organism evidence="1 2">
    <name type="scientific">Pristionchus mayeri</name>
    <dbReference type="NCBI Taxonomy" id="1317129"/>
    <lineage>
        <taxon>Eukaryota</taxon>
        <taxon>Metazoa</taxon>
        <taxon>Ecdysozoa</taxon>
        <taxon>Nematoda</taxon>
        <taxon>Chromadorea</taxon>
        <taxon>Rhabditida</taxon>
        <taxon>Rhabditina</taxon>
        <taxon>Diplogasteromorpha</taxon>
        <taxon>Diplogasteroidea</taxon>
        <taxon>Neodiplogasteridae</taxon>
        <taxon>Pristionchus</taxon>
    </lineage>
</organism>
<dbReference type="Proteomes" id="UP001328107">
    <property type="component" value="Unassembled WGS sequence"/>
</dbReference>
<reference evidence="2" key="1">
    <citation type="submission" date="2022-10" db="EMBL/GenBank/DDBJ databases">
        <title>Genome assembly of Pristionchus species.</title>
        <authorList>
            <person name="Yoshida K."/>
            <person name="Sommer R.J."/>
        </authorList>
    </citation>
    <scope>NUCLEOTIDE SEQUENCE [LARGE SCALE GENOMIC DNA]</scope>
    <source>
        <strain evidence="2">RS5460</strain>
    </source>
</reference>
<dbReference type="AlphaFoldDB" id="A0AAN5CL81"/>
<sequence length="136" mass="15690">AHSEVSHDVNSSPSLLSPAIALTEYHSSVLSRHEEIVRMLPDSTSEVLTLIDECLFNGIVTHEHDHRTRGEDCEDRNVLCLKFLEVVVNTMRFELMEISDKRQRSGSWRESPHVLIVLVDVENNEEYDSEQEKHHE</sequence>
<proteinExistence type="predicted"/>
<feature type="non-terminal residue" evidence="1">
    <location>
        <position position="1"/>
    </location>
</feature>